<dbReference type="InterPro" id="IPR016181">
    <property type="entry name" value="Acyl_CoA_acyltransferase"/>
</dbReference>
<dbReference type="HAMAP" id="MF_01812">
    <property type="entry name" value="Eis"/>
    <property type="match status" value="1"/>
</dbReference>
<reference evidence="7 8" key="1">
    <citation type="submission" date="2020-08" db="EMBL/GenBank/DDBJ databases">
        <title>Sequencing the genomes of 1000 actinobacteria strains.</title>
        <authorList>
            <person name="Klenk H.-P."/>
        </authorList>
    </citation>
    <scope>NUCLEOTIDE SEQUENCE [LARGE SCALE GENOMIC DNA]</scope>
    <source>
        <strain evidence="7 8">DSM 22826</strain>
    </source>
</reference>
<dbReference type="GO" id="GO:0030649">
    <property type="term" value="P:aminoglycoside antibiotic catabolic process"/>
    <property type="evidence" value="ECO:0007669"/>
    <property type="project" value="TreeGrafter"/>
</dbReference>
<feature type="active site" description="Proton acceptor; via carboxylate" evidence="4">
    <location>
        <position position="433"/>
    </location>
</feature>
<name>A0A839QKT7_9MICC</name>
<comment type="caution">
    <text evidence="7">The sequence shown here is derived from an EMBL/GenBank/DDBJ whole genome shotgun (WGS) entry which is preliminary data.</text>
</comment>
<dbReference type="EMBL" id="JACHVS010000002">
    <property type="protein sequence ID" value="MBB2996819.1"/>
    <property type="molecule type" value="Genomic_DNA"/>
</dbReference>
<keyword evidence="2 4" id="KW-0808">Transferase</keyword>
<feature type="binding site" evidence="4">
    <location>
        <begin position="102"/>
        <end position="104"/>
    </location>
    <ligand>
        <name>acetyl-CoA</name>
        <dbReference type="ChEBI" id="CHEBI:57288"/>
    </ligand>
</feature>
<gene>
    <name evidence="7" type="ORF">E9229_003066</name>
</gene>
<feature type="active site" description="Proton donor" evidence="4">
    <location>
        <position position="143"/>
    </location>
</feature>
<feature type="region of interest" description="Disordered" evidence="5">
    <location>
        <begin position="1"/>
        <end position="20"/>
    </location>
</feature>
<evidence type="ECO:0000259" key="6">
    <source>
        <dbReference type="PROSITE" id="PS51186"/>
    </source>
</evidence>
<evidence type="ECO:0000313" key="8">
    <source>
        <dbReference type="Proteomes" id="UP000523000"/>
    </source>
</evidence>
<dbReference type="InterPro" id="IPR022902">
    <property type="entry name" value="NAcTrfase_Eis"/>
</dbReference>
<keyword evidence="8" id="KW-1185">Reference proteome</keyword>
<dbReference type="InterPro" id="IPR025559">
    <property type="entry name" value="Eis_dom"/>
</dbReference>
<dbReference type="AlphaFoldDB" id="A0A839QKT7"/>
<evidence type="ECO:0000256" key="5">
    <source>
        <dbReference type="SAM" id="MobiDB-lite"/>
    </source>
</evidence>
<dbReference type="SUPFAM" id="SSF55718">
    <property type="entry name" value="SCP-like"/>
    <property type="match status" value="1"/>
</dbReference>
<organism evidence="7 8">
    <name type="scientific">Paeniglutamicibacter cryotolerans</name>
    <dbReference type="NCBI Taxonomy" id="670079"/>
    <lineage>
        <taxon>Bacteria</taxon>
        <taxon>Bacillati</taxon>
        <taxon>Actinomycetota</taxon>
        <taxon>Actinomycetes</taxon>
        <taxon>Micrococcales</taxon>
        <taxon>Micrococcaceae</taxon>
        <taxon>Paeniglutamicibacter</taxon>
    </lineage>
</organism>
<feature type="binding site" evidence="4">
    <location>
        <begin position="138"/>
        <end position="139"/>
    </location>
    <ligand>
        <name>acetyl-CoA</name>
        <dbReference type="ChEBI" id="CHEBI:57288"/>
    </ligand>
</feature>
<evidence type="ECO:0000256" key="3">
    <source>
        <dbReference type="ARBA" id="ARBA00023315"/>
    </source>
</evidence>
<evidence type="ECO:0000256" key="4">
    <source>
        <dbReference type="HAMAP-Rule" id="MF_01812"/>
    </source>
</evidence>
<dbReference type="Gene3D" id="3.30.1050.10">
    <property type="entry name" value="SCP2 sterol-binding domain"/>
    <property type="match status" value="1"/>
</dbReference>
<dbReference type="InterPro" id="IPR041380">
    <property type="entry name" value="Acetyltransf_17"/>
</dbReference>
<protein>
    <submittedName>
        <fullName evidence="7">Putative acetyltransferase</fullName>
    </submittedName>
</protein>
<dbReference type="Proteomes" id="UP000523000">
    <property type="component" value="Unassembled WGS sequence"/>
</dbReference>
<dbReference type="PANTHER" id="PTHR37817:SF1">
    <property type="entry name" value="N-ACETYLTRANSFERASE EIS"/>
    <property type="match status" value="1"/>
</dbReference>
<dbReference type="PROSITE" id="PS51186">
    <property type="entry name" value="GNAT"/>
    <property type="match status" value="1"/>
</dbReference>
<evidence type="ECO:0000256" key="1">
    <source>
        <dbReference type="ARBA" id="ARBA00009213"/>
    </source>
</evidence>
<accession>A0A839QKT7</accession>
<dbReference type="GO" id="GO:0034069">
    <property type="term" value="F:aminoglycoside N-acetyltransferase activity"/>
    <property type="evidence" value="ECO:0007669"/>
    <property type="project" value="TreeGrafter"/>
</dbReference>
<dbReference type="InterPro" id="IPR000182">
    <property type="entry name" value="GNAT_dom"/>
</dbReference>
<evidence type="ECO:0000313" key="7">
    <source>
        <dbReference type="EMBL" id="MBB2996819.1"/>
    </source>
</evidence>
<proteinExistence type="inferred from homology"/>
<dbReference type="Pfam" id="PF13527">
    <property type="entry name" value="Acetyltransf_9"/>
    <property type="match status" value="1"/>
</dbReference>
<comment type="similarity">
    <text evidence="1 4">Belongs to the acetyltransferase Eis family.</text>
</comment>
<feature type="binding site" evidence="4">
    <location>
        <begin position="110"/>
        <end position="115"/>
    </location>
    <ligand>
        <name>acetyl-CoA</name>
        <dbReference type="ChEBI" id="CHEBI:57288"/>
    </ligand>
</feature>
<sequence length="433" mass="46018">MRLERFTPSTPEGDAASGHPARTLDWLNAARRGFYDKPLTEKEAAAIAGSYQADGRELTAVYDDAAVAPGLGAEIPVATYASFTRSLNTGARLIDAHLVTMVTVRPTHRRRGILSRMITADLAQAKERGLFVAALHASEGGIYGRFGFGRATEAQDYAVDVRGGLPMHAPVAGSVVQVQPARLGELIPEVFSRFHAATRGSVDRQRGYLMRGTGAWSDDGFEPDTALRAAVFHDAAGTAQGYVTYVFDGWDAKVPALSVRDLVAATAQAYRELWRFLGDHDLIETVNYHQASVADPLPWFLSDARRVSASGRGDRLWLRILDVPGALGARSYVRDGTLVLTVRDRLSLTTGSYRLQASGGVGTITTLTSAGPPSAEAADGIELDIADLSSLYLGSVRVADLLAAGRLAGSPAAAARAVALFDGPGAPYCITGF</sequence>
<dbReference type="InterPro" id="IPR051554">
    <property type="entry name" value="Acetyltransferase_Eis"/>
</dbReference>
<dbReference type="Pfam" id="PF13530">
    <property type="entry name" value="SCP2_2"/>
    <property type="match status" value="1"/>
</dbReference>
<dbReference type="InterPro" id="IPR036527">
    <property type="entry name" value="SCP2_sterol-bd_dom_sf"/>
</dbReference>
<comment type="subunit">
    <text evidence="4">Homohexamer; trimer of dimers.</text>
</comment>
<dbReference type="Gene3D" id="3.40.630.30">
    <property type="match status" value="2"/>
</dbReference>
<dbReference type="PANTHER" id="PTHR37817">
    <property type="entry name" value="N-ACETYLTRANSFERASE EIS"/>
    <property type="match status" value="1"/>
</dbReference>
<dbReference type="Pfam" id="PF17668">
    <property type="entry name" value="Acetyltransf_17"/>
    <property type="match status" value="1"/>
</dbReference>
<feature type="domain" description="N-acetyltransferase" evidence="6">
    <location>
        <begin position="1"/>
        <end position="172"/>
    </location>
</feature>
<keyword evidence="3 4" id="KW-0012">Acyltransferase</keyword>
<evidence type="ECO:0000256" key="2">
    <source>
        <dbReference type="ARBA" id="ARBA00022679"/>
    </source>
</evidence>
<dbReference type="RefSeq" id="WP_183512388.1">
    <property type="nucleotide sequence ID" value="NZ_BAABGK010000111.1"/>
</dbReference>
<dbReference type="SUPFAM" id="SSF55729">
    <property type="entry name" value="Acyl-CoA N-acyltransferases (Nat)"/>
    <property type="match status" value="1"/>
</dbReference>